<dbReference type="InterPro" id="IPR029016">
    <property type="entry name" value="GAF-like_dom_sf"/>
</dbReference>
<sequence length="228" mass="23677">MADPQNDYSAPALEKALDILELLADEPASLSQTLVAERVGRSVGQIFRVLTTLERRGYVFRDPATGGYTLSTALFDLAHRQAPLRGLIAAAAEPLRALAAETEQSCNLGVAETGTVRIIAQAESPADFGFTVRVGAAFALDSASGAVLAGESRAAAEIAELGYHARTDPFNAAVTDIVAPVRRGDRVVAALTVPYVATSYSRRSHAEVGAAAAAAALRITERLGGSAG</sequence>
<dbReference type="InterPro" id="IPR050707">
    <property type="entry name" value="HTH_MetabolicPath_Reg"/>
</dbReference>
<keyword evidence="4" id="KW-0238">DNA-binding</keyword>
<dbReference type="InterPro" id="IPR036390">
    <property type="entry name" value="WH_DNA-bd_sf"/>
</dbReference>
<evidence type="ECO:0000313" key="6">
    <source>
        <dbReference type="Proteomes" id="UP000292686"/>
    </source>
</evidence>
<dbReference type="AlphaFoldDB" id="A0A4Q2M545"/>
<dbReference type="GO" id="GO:0003677">
    <property type="term" value="F:DNA binding"/>
    <property type="evidence" value="ECO:0007669"/>
    <property type="project" value="UniProtKB-KW"/>
</dbReference>
<dbReference type="PANTHER" id="PTHR30136">
    <property type="entry name" value="HELIX-TURN-HELIX TRANSCRIPTIONAL REGULATOR, ICLR FAMILY"/>
    <property type="match status" value="1"/>
</dbReference>
<dbReference type="GO" id="GO:0045892">
    <property type="term" value="P:negative regulation of DNA-templated transcription"/>
    <property type="evidence" value="ECO:0007669"/>
    <property type="project" value="TreeGrafter"/>
</dbReference>
<reference evidence="4 7" key="2">
    <citation type="submission" date="2020-07" db="EMBL/GenBank/DDBJ databases">
        <title>Sequencing the genomes of 1000 actinobacteria strains.</title>
        <authorList>
            <person name="Klenk H.-P."/>
        </authorList>
    </citation>
    <scope>NUCLEOTIDE SEQUENCE [LARGE SCALE GENOMIC DNA]</scope>
    <source>
        <strain evidence="4 7">DSM 23870</strain>
    </source>
</reference>
<evidence type="ECO:0000313" key="4">
    <source>
        <dbReference type="EMBL" id="NYD67117.1"/>
    </source>
</evidence>
<dbReference type="PROSITE" id="PS51077">
    <property type="entry name" value="HTH_ICLR"/>
    <property type="match status" value="1"/>
</dbReference>
<keyword evidence="1" id="KW-0805">Transcription regulation</keyword>
<comment type="caution">
    <text evidence="5">The sequence shown here is derived from an EMBL/GenBank/DDBJ whole genome shotgun (WGS) entry which is preliminary data.</text>
</comment>
<evidence type="ECO:0000256" key="2">
    <source>
        <dbReference type="ARBA" id="ARBA00023163"/>
    </source>
</evidence>
<evidence type="ECO:0000313" key="5">
    <source>
        <dbReference type="EMBL" id="RXZ87039.1"/>
    </source>
</evidence>
<proteinExistence type="predicted"/>
<dbReference type="GO" id="GO:0003700">
    <property type="term" value="F:DNA-binding transcription factor activity"/>
    <property type="evidence" value="ECO:0007669"/>
    <property type="project" value="TreeGrafter"/>
</dbReference>
<dbReference type="SUPFAM" id="SSF46785">
    <property type="entry name" value="Winged helix' DNA-binding domain"/>
    <property type="match status" value="1"/>
</dbReference>
<dbReference type="Pfam" id="PF09339">
    <property type="entry name" value="HTH_IclR"/>
    <property type="match status" value="1"/>
</dbReference>
<dbReference type="PANTHER" id="PTHR30136:SF7">
    <property type="entry name" value="HTH-TYPE TRANSCRIPTIONAL REGULATOR KDGR-RELATED"/>
    <property type="match status" value="1"/>
</dbReference>
<dbReference type="OrthoDB" id="8479143at2"/>
<dbReference type="SMART" id="SM00346">
    <property type="entry name" value="HTH_ICLR"/>
    <property type="match status" value="1"/>
</dbReference>
<dbReference type="SUPFAM" id="SSF55781">
    <property type="entry name" value="GAF domain-like"/>
    <property type="match status" value="1"/>
</dbReference>
<name>A0A4Q2M545_9MICO</name>
<evidence type="ECO:0000256" key="1">
    <source>
        <dbReference type="ARBA" id="ARBA00023015"/>
    </source>
</evidence>
<dbReference type="InterPro" id="IPR005471">
    <property type="entry name" value="Tscrpt_reg_IclR_N"/>
</dbReference>
<gene>
    <name evidence="4" type="ORF">BJ972_001636</name>
    <name evidence="5" type="ORF">ESP50_08275</name>
</gene>
<protein>
    <submittedName>
        <fullName evidence="4">DNA-binding IclR family transcriptional regulator</fullName>
    </submittedName>
    <submittedName>
        <fullName evidence="5">Winged helix-turn-helix transcriptional regulator</fullName>
    </submittedName>
</protein>
<keyword evidence="6" id="KW-1185">Reference proteome</keyword>
<dbReference type="EMBL" id="SDPM01000003">
    <property type="protein sequence ID" value="RXZ87039.1"/>
    <property type="molecule type" value="Genomic_DNA"/>
</dbReference>
<dbReference type="InterPro" id="IPR036388">
    <property type="entry name" value="WH-like_DNA-bd_sf"/>
</dbReference>
<feature type="domain" description="HTH iclR-type" evidence="3">
    <location>
        <begin position="10"/>
        <end position="72"/>
    </location>
</feature>
<accession>A0A4Q2M545</accession>
<keyword evidence="2" id="KW-0804">Transcription</keyword>
<dbReference type="Gene3D" id="3.30.450.40">
    <property type="match status" value="2"/>
</dbReference>
<dbReference type="Gene3D" id="1.10.10.10">
    <property type="entry name" value="Winged helix-like DNA-binding domain superfamily/Winged helix DNA-binding domain"/>
    <property type="match status" value="1"/>
</dbReference>
<reference evidence="5 6" key="1">
    <citation type="submission" date="2019-01" db="EMBL/GenBank/DDBJ databases">
        <title>Agromyces.</title>
        <authorList>
            <person name="Li J."/>
        </authorList>
    </citation>
    <scope>NUCLEOTIDE SEQUENCE [LARGE SCALE GENOMIC DNA]</scope>
    <source>
        <strain evidence="5 6">DSM 23870</strain>
    </source>
</reference>
<dbReference type="EMBL" id="JACCBI010000001">
    <property type="protein sequence ID" value="NYD67117.1"/>
    <property type="molecule type" value="Genomic_DNA"/>
</dbReference>
<dbReference type="Proteomes" id="UP000581087">
    <property type="component" value="Unassembled WGS sequence"/>
</dbReference>
<evidence type="ECO:0000259" key="3">
    <source>
        <dbReference type="PROSITE" id="PS51077"/>
    </source>
</evidence>
<dbReference type="Proteomes" id="UP000292686">
    <property type="component" value="Unassembled WGS sequence"/>
</dbReference>
<dbReference type="RefSeq" id="WP_129173963.1">
    <property type="nucleotide sequence ID" value="NZ_JACCBI010000001.1"/>
</dbReference>
<organism evidence="5 6">
    <name type="scientific">Agromyces atrinae</name>
    <dbReference type="NCBI Taxonomy" id="592376"/>
    <lineage>
        <taxon>Bacteria</taxon>
        <taxon>Bacillati</taxon>
        <taxon>Actinomycetota</taxon>
        <taxon>Actinomycetes</taxon>
        <taxon>Micrococcales</taxon>
        <taxon>Microbacteriaceae</taxon>
        <taxon>Agromyces</taxon>
    </lineage>
</organism>
<evidence type="ECO:0000313" key="7">
    <source>
        <dbReference type="Proteomes" id="UP000581087"/>
    </source>
</evidence>